<evidence type="ECO:0000256" key="6">
    <source>
        <dbReference type="ARBA" id="ARBA00022844"/>
    </source>
</evidence>
<evidence type="ECO:0000256" key="2">
    <source>
        <dbReference type="ARBA" id="ARBA00022553"/>
    </source>
</evidence>
<evidence type="ECO:0000256" key="1">
    <source>
        <dbReference type="ARBA" id="ARBA00022511"/>
    </source>
</evidence>
<evidence type="ECO:0008006" key="14">
    <source>
        <dbReference type="Google" id="ProtNLM"/>
    </source>
</evidence>
<evidence type="ECO:0000256" key="9">
    <source>
        <dbReference type="ARBA" id="ARBA00023139"/>
    </source>
</evidence>
<accession>A0A2D0ZNW9</accession>
<keyword evidence="8" id="KW-0472">Membrane</keyword>
<reference evidence="12" key="1">
    <citation type="journal article" date="2018" name="Virology">
        <title>Isolation, characterization and prevalence of a novel Gammaherpesvirus in Eptesicus fuscus, the North American big brown bat.</title>
        <authorList>
            <person name="Subudhi S."/>
            <person name="Rapin N."/>
            <person name="Dorville N."/>
            <person name="Hill J.E."/>
            <person name="Town J."/>
            <person name="Willis C.K."/>
            <person name="Bollinger T.K."/>
            <person name="Misra V."/>
        </authorList>
    </citation>
    <scope>NUCLEOTIDE SEQUENCE</scope>
</reference>
<keyword evidence="5" id="KW-1040">Host Golgi apparatus</keyword>
<evidence type="ECO:0000256" key="8">
    <source>
        <dbReference type="ARBA" id="ARBA00023136"/>
    </source>
</evidence>
<dbReference type="GO" id="GO:0044423">
    <property type="term" value="C:virion component"/>
    <property type="evidence" value="ECO:0007669"/>
    <property type="project" value="UniProtKB-KW"/>
</dbReference>
<evidence type="ECO:0000256" key="4">
    <source>
        <dbReference type="ARBA" id="ARBA00022707"/>
    </source>
</evidence>
<evidence type="ECO:0000256" key="11">
    <source>
        <dbReference type="SAM" id="MobiDB-lite"/>
    </source>
</evidence>
<organism evidence="12">
    <name type="scientific">vespertilionid gammaherpesvirus 3</name>
    <dbReference type="NCBI Taxonomy" id="2846598"/>
    <lineage>
        <taxon>Viruses</taxon>
        <taxon>Duplodnaviria</taxon>
        <taxon>Heunggongvirae</taxon>
        <taxon>Peploviricota</taxon>
        <taxon>Herviviricetes</taxon>
        <taxon>Herpesvirales</taxon>
        <taxon>Orthoherpesviridae</taxon>
        <taxon>Gammaherpesvirinae</taxon>
        <taxon>Patagivirus</taxon>
        <taxon>Patagivirus vespertilionidgamma3</taxon>
    </lineage>
</organism>
<dbReference type="InterPro" id="IPR024360">
    <property type="entry name" value="Herpesvirus_CEP3"/>
</dbReference>
<keyword evidence="13" id="KW-1185">Reference proteome</keyword>
<keyword evidence="1" id="KW-1032">Host cell membrane</keyword>
<keyword evidence="4" id="KW-0519">Myristate</keyword>
<keyword evidence="10" id="KW-0449">Lipoprotein</keyword>
<sequence length="90" mass="9844">MGAGLCCCCRRRVQSLKTIDGDDLNVEDEFDTFDELDELVLAEDGVKCQEAVQLSKNCASGSKKGPGSKKPCPRSATPHVKRKSRRSSKQ</sequence>
<keyword evidence="2" id="KW-0597">Phosphoprotein</keyword>
<keyword evidence="9" id="KW-0564">Palmitate</keyword>
<evidence type="ECO:0000313" key="13">
    <source>
        <dbReference type="Proteomes" id="UP000290797"/>
    </source>
</evidence>
<name>A0A2D0ZNW9_9GAMA</name>
<dbReference type="Proteomes" id="UP000290797">
    <property type="component" value="Segment"/>
</dbReference>
<feature type="compositionally biased region" description="Basic residues" evidence="11">
    <location>
        <begin position="79"/>
        <end position="90"/>
    </location>
</feature>
<evidence type="ECO:0000256" key="5">
    <source>
        <dbReference type="ARBA" id="ARBA00022812"/>
    </source>
</evidence>
<feature type="region of interest" description="Disordered" evidence="11">
    <location>
        <begin position="58"/>
        <end position="90"/>
    </location>
</feature>
<evidence type="ECO:0000256" key="7">
    <source>
        <dbReference type="ARBA" id="ARBA00022870"/>
    </source>
</evidence>
<keyword evidence="3" id="KW-0920">Virion tegument</keyword>
<protein>
    <recommendedName>
        <fullName evidence="14">Cytoplasmic envelopment protein 3</fullName>
    </recommendedName>
</protein>
<dbReference type="Pfam" id="PF10813">
    <property type="entry name" value="Herpesvir_UL11"/>
    <property type="match status" value="1"/>
</dbReference>
<dbReference type="EMBL" id="MF385016">
    <property type="protein sequence ID" value="ATA58267.1"/>
    <property type="molecule type" value="Genomic_DNA"/>
</dbReference>
<proteinExistence type="predicted"/>
<keyword evidence="6" id="KW-0946">Virion</keyword>
<feature type="compositionally biased region" description="Low complexity" evidence="11">
    <location>
        <begin position="60"/>
        <end position="70"/>
    </location>
</feature>
<keyword evidence="7" id="KW-1043">Host membrane</keyword>
<evidence type="ECO:0000313" key="12">
    <source>
        <dbReference type="EMBL" id="ATA58267.1"/>
    </source>
</evidence>
<evidence type="ECO:0000256" key="3">
    <source>
        <dbReference type="ARBA" id="ARBA00022580"/>
    </source>
</evidence>
<evidence type="ECO:0000256" key="10">
    <source>
        <dbReference type="ARBA" id="ARBA00023288"/>
    </source>
</evidence>